<dbReference type="AlphaFoldDB" id="A0AAD7ARR5"/>
<dbReference type="Proteomes" id="UP001218218">
    <property type="component" value="Unassembled WGS sequence"/>
</dbReference>
<comment type="caution">
    <text evidence="2">The sequence shown here is derived from an EMBL/GenBank/DDBJ whole genome shotgun (WGS) entry which is preliminary data.</text>
</comment>
<dbReference type="EMBL" id="JARIHO010000002">
    <property type="protein sequence ID" value="KAJ7366325.1"/>
    <property type="molecule type" value="Genomic_DNA"/>
</dbReference>
<feature type="transmembrane region" description="Helical" evidence="1">
    <location>
        <begin position="204"/>
        <end position="230"/>
    </location>
</feature>
<keyword evidence="1" id="KW-1133">Transmembrane helix</keyword>
<keyword evidence="3" id="KW-1185">Reference proteome</keyword>
<feature type="transmembrane region" description="Helical" evidence="1">
    <location>
        <begin position="170"/>
        <end position="192"/>
    </location>
</feature>
<keyword evidence="1" id="KW-0812">Transmembrane</keyword>
<protein>
    <submittedName>
        <fullName evidence="2">Uncharacterized protein</fullName>
    </submittedName>
</protein>
<dbReference type="PANTHER" id="PTHR35043:SF7">
    <property type="entry name" value="TRANSCRIPTION FACTOR DOMAIN-CONTAINING PROTEIN"/>
    <property type="match status" value="1"/>
</dbReference>
<sequence length="294" mass="32313">MGGFVPVDGHPIATEKQLGPKYLAAIRSIRVEDIEDKSKGDSLSKGVVLLQGLWFTIQCLARVQQHLPLTELEVATLAFQFVNIFIWLLWWHKPLDVQQPISLGPADEFMTWTELRIDRQARAMVNDAASSVLVGDCTFDPMRATSVPSFWSTHGFRGSQEAAGKGDVRFVSMFTSVQFLVGTVFGAIHCAAWNAHFPSADEMLIWRSCSLVVVATPFGVALLFVSAALGSKIFGAHSIHGKVLGSLGDFVFYIIVVAYIGARLLPILLSFTTLRALPPDAFVDANWSMYISHL</sequence>
<keyword evidence="1" id="KW-0472">Membrane</keyword>
<proteinExistence type="predicted"/>
<evidence type="ECO:0000313" key="2">
    <source>
        <dbReference type="EMBL" id="KAJ7366325.1"/>
    </source>
</evidence>
<name>A0AAD7ARR5_9AGAR</name>
<reference evidence="2" key="1">
    <citation type="submission" date="2023-03" db="EMBL/GenBank/DDBJ databases">
        <title>Massive genome expansion in bonnet fungi (Mycena s.s.) driven by repeated elements and novel gene families across ecological guilds.</title>
        <authorList>
            <consortium name="Lawrence Berkeley National Laboratory"/>
            <person name="Harder C.B."/>
            <person name="Miyauchi S."/>
            <person name="Viragh M."/>
            <person name="Kuo A."/>
            <person name="Thoen E."/>
            <person name="Andreopoulos B."/>
            <person name="Lu D."/>
            <person name="Skrede I."/>
            <person name="Drula E."/>
            <person name="Henrissat B."/>
            <person name="Morin E."/>
            <person name="Kohler A."/>
            <person name="Barry K."/>
            <person name="LaButti K."/>
            <person name="Morin E."/>
            <person name="Salamov A."/>
            <person name="Lipzen A."/>
            <person name="Mereny Z."/>
            <person name="Hegedus B."/>
            <person name="Baldrian P."/>
            <person name="Stursova M."/>
            <person name="Weitz H."/>
            <person name="Taylor A."/>
            <person name="Grigoriev I.V."/>
            <person name="Nagy L.G."/>
            <person name="Martin F."/>
            <person name="Kauserud H."/>
        </authorList>
    </citation>
    <scope>NUCLEOTIDE SEQUENCE</scope>
    <source>
        <strain evidence="2">CBHHK002</strain>
    </source>
</reference>
<feature type="transmembrane region" description="Helical" evidence="1">
    <location>
        <begin position="250"/>
        <end position="269"/>
    </location>
</feature>
<evidence type="ECO:0000256" key="1">
    <source>
        <dbReference type="SAM" id="Phobius"/>
    </source>
</evidence>
<dbReference type="PANTHER" id="PTHR35043">
    <property type="entry name" value="TRANSCRIPTION FACTOR DOMAIN-CONTAINING PROTEIN"/>
    <property type="match status" value="1"/>
</dbReference>
<organism evidence="2 3">
    <name type="scientific">Mycena albidolilacea</name>
    <dbReference type="NCBI Taxonomy" id="1033008"/>
    <lineage>
        <taxon>Eukaryota</taxon>
        <taxon>Fungi</taxon>
        <taxon>Dikarya</taxon>
        <taxon>Basidiomycota</taxon>
        <taxon>Agaricomycotina</taxon>
        <taxon>Agaricomycetes</taxon>
        <taxon>Agaricomycetidae</taxon>
        <taxon>Agaricales</taxon>
        <taxon>Marasmiineae</taxon>
        <taxon>Mycenaceae</taxon>
        <taxon>Mycena</taxon>
    </lineage>
</organism>
<evidence type="ECO:0000313" key="3">
    <source>
        <dbReference type="Proteomes" id="UP001218218"/>
    </source>
</evidence>
<accession>A0AAD7ARR5</accession>
<gene>
    <name evidence="2" type="ORF">DFH08DRAFT_1003099</name>
</gene>